<keyword evidence="1" id="KW-1133">Transmembrane helix</keyword>
<dbReference type="InterPro" id="IPR032710">
    <property type="entry name" value="NTF2-like_dom_sf"/>
</dbReference>
<feature type="transmembrane region" description="Helical" evidence="1">
    <location>
        <begin position="21"/>
        <end position="38"/>
    </location>
</feature>
<keyword evidence="1" id="KW-0812">Transmembrane</keyword>
<dbReference type="SUPFAM" id="SSF54427">
    <property type="entry name" value="NTF2-like"/>
    <property type="match status" value="2"/>
</dbReference>
<gene>
    <name evidence="2" type="ORF">BV898_14374</name>
</gene>
<dbReference type="Proteomes" id="UP000192578">
    <property type="component" value="Unassembled WGS sequence"/>
</dbReference>
<dbReference type="Gene3D" id="3.10.450.50">
    <property type="match status" value="2"/>
</dbReference>
<dbReference type="AlphaFoldDB" id="A0A9X6RJD1"/>
<proteinExistence type="predicted"/>
<accession>A0A9X6RJD1</accession>
<dbReference type="EMBL" id="MTYJ01000175">
    <property type="protein sequence ID" value="OWA49836.1"/>
    <property type="molecule type" value="Genomic_DNA"/>
</dbReference>
<evidence type="ECO:0000256" key="1">
    <source>
        <dbReference type="SAM" id="Phobius"/>
    </source>
</evidence>
<keyword evidence="3" id="KW-1185">Reference proteome</keyword>
<sequence>MDPRLKRPDSSSPTEIMKMKHIFLVFMVAAVNGPLFLLCESITINLSGAASAAVKAGGRPSGAQKQQVFDLLKTFETHAAAPRNVINPNKYIQHNLNVADGKTAFADMTSGPTDGSKVNTVRVFQDQDLVFTHSYYLDGPSGKETAGFDIFRFEKGQIVEHWDNRQDLAEKNPSGRTMLDGPTAVADLTLTKANKDLVRGMMQNILVDGALDNIGVYFNCLNYLQHDPALGDGLLPFYRQMALAAVDGSMKYTKISRIMGEGNFVLVVSEGEQGGQLAAYYDLFRVDKGKIAEHWNTMEIIPDSSEWKNTNGKF</sequence>
<comment type="caution">
    <text evidence="2">The sequence shown here is derived from an EMBL/GenBank/DDBJ whole genome shotgun (WGS) entry which is preliminary data.</text>
</comment>
<evidence type="ECO:0008006" key="4">
    <source>
        <dbReference type="Google" id="ProtNLM"/>
    </source>
</evidence>
<dbReference type="OrthoDB" id="2155522at2759"/>
<name>A0A9X6RJD1_HYPEX</name>
<organism evidence="2 3">
    <name type="scientific">Hypsibius exemplaris</name>
    <name type="common">Freshwater tardigrade</name>
    <dbReference type="NCBI Taxonomy" id="2072580"/>
    <lineage>
        <taxon>Eukaryota</taxon>
        <taxon>Metazoa</taxon>
        <taxon>Ecdysozoa</taxon>
        <taxon>Tardigrada</taxon>
        <taxon>Eutardigrada</taxon>
        <taxon>Parachela</taxon>
        <taxon>Hypsibioidea</taxon>
        <taxon>Hypsibiidae</taxon>
        <taxon>Hypsibius</taxon>
    </lineage>
</organism>
<keyword evidence="1" id="KW-0472">Membrane</keyword>
<protein>
    <recommendedName>
        <fullName evidence="4">SnoaL-like domain-containing protein</fullName>
    </recommendedName>
</protein>
<evidence type="ECO:0000313" key="2">
    <source>
        <dbReference type="EMBL" id="OWA49836.1"/>
    </source>
</evidence>
<evidence type="ECO:0000313" key="3">
    <source>
        <dbReference type="Proteomes" id="UP000192578"/>
    </source>
</evidence>
<reference evidence="3" key="1">
    <citation type="submission" date="2017-01" db="EMBL/GenBank/DDBJ databases">
        <title>Comparative genomics of anhydrobiosis in the tardigrade Hypsibius dujardini.</title>
        <authorList>
            <person name="Yoshida Y."/>
            <person name="Koutsovoulos G."/>
            <person name="Laetsch D."/>
            <person name="Stevens L."/>
            <person name="Kumar S."/>
            <person name="Horikawa D."/>
            <person name="Ishino K."/>
            <person name="Komine S."/>
            <person name="Tomita M."/>
            <person name="Blaxter M."/>
            <person name="Arakawa K."/>
        </authorList>
    </citation>
    <scope>NUCLEOTIDE SEQUENCE [LARGE SCALE GENOMIC DNA]</scope>
    <source>
        <strain evidence="3">Z151</strain>
    </source>
</reference>